<dbReference type="EMBL" id="JBHULD010000025">
    <property type="protein sequence ID" value="MFD2556963.1"/>
    <property type="molecule type" value="Genomic_DNA"/>
</dbReference>
<gene>
    <name evidence="3" type="ORF">ACFSQW_21415</name>
</gene>
<protein>
    <submittedName>
        <fullName evidence="3">GIY-YIG nuclease family protein</fullName>
    </submittedName>
</protein>
<evidence type="ECO:0000259" key="2">
    <source>
        <dbReference type="PROSITE" id="PS50164"/>
    </source>
</evidence>
<proteinExistence type="inferred from homology"/>
<accession>A0ABW5LA08</accession>
<dbReference type="InterPro" id="IPR050190">
    <property type="entry name" value="UPF0213_domain"/>
</dbReference>
<reference evidence="4" key="1">
    <citation type="journal article" date="2019" name="Int. J. Syst. Evol. Microbiol.">
        <title>The Global Catalogue of Microorganisms (GCM) 10K type strain sequencing project: providing services to taxonomists for standard genome sequencing and annotation.</title>
        <authorList>
            <consortium name="The Broad Institute Genomics Platform"/>
            <consortium name="The Broad Institute Genome Sequencing Center for Infectious Disease"/>
            <person name="Wu L."/>
            <person name="Ma J."/>
        </authorList>
    </citation>
    <scope>NUCLEOTIDE SEQUENCE [LARGE SCALE GENOMIC DNA]</scope>
    <source>
        <strain evidence="4">KCTC 52298</strain>
    </source>
</reference>
<organism evidence="3 4">
    <name type="scientific">Sphingobacterium tabacisoli</name>
    <dbReference type="NCBI Taxonomy" id="2044855"/>
    <lineage>
        <taxon>Bacteria</taxon>
        <taxon>Pseudomonadati</taxon>
        <taxon>Bacteroidota</taxon>
        <taxon>Sphingobacteriia</taxon>
        <taxon>Sphingobacteriales</taxon>
        <taxon>Sphingobacteriaceae</taxon>
        <taxon>Sphingobacterium</taxon>
    </lineage>
</organism>
<feature type="domain" description="GIY-YIG" evidence="2">
    <location>
        <begin position="3"/>
        <end position="80"/>
    </location>
</feature>
<dbReference type="InterPro" id="IPR000305">
    <property type="entry name" value="GIY-YIG_endonuc"/>
</dbReference>
<evidence type="ECO:0000313" key="3">
    <source>
        <dbReference type="EMBL" id="MFD2556963.1"/>
    </source>
</evidence>
<evidence type="ECO:0000313" key="4">
    <source>
        <dbReference type="Proteomes" id="UP001597440"/>
    </source>
</evidence>
<comment type="similarity">
    <text evidence="1">Belongs to the UPF0213 family.</text>
</comment>
<dbReference type="PANTHER" id="PTHR34477:SF5">
    <property type="entry name" value="BSL5627 PROTEIN"/>
    <property type="match status" value="1"/>
</dbReference>
<keyword evidence="4" id="KW-1185">Reference proteome</keyword>
<dbReference type="Pfam" id="PF01541">
    <property type="entry name" value="GIY-YIG"/>
    <property type="match status" value="1"/>
</dbReference>
<dbReference type="InterPro" id="IPR035901">
    <property type="entry name" value="GIY-YIG_endonuc_sf"/>
</dbReference>
<dbReference type="SUPFAM" id="SSF82771">
    <property type="entry name" value="GIY-YIG endonuclease"/>
    <property type="match status" value="1"/>
</dbReference>
<dbReference type="Proteomes" id="UP001597440">
    <property type="component" value="Unassembled WGS sequence"/>
</dbReference>
<dbReference type="PANTHER" id="PTHR34477">
    <property type="entry name" value="UPF0213 PROTEIN YHBQ"/>
    <property type="match status" value="1"/>
</dbReference>
<dbReference type="RefSeq" id="WP_210354653.1">
    <property type="nucleotide sequence ID" value="NZ_JAEQMU010000002.1"/>
</dbReference>
<sequence>MERGGCVYMLTNKNNTTLYTGVTSDLPSRIYEHLNQKYKHSFSAKYNLVKLVYYKFYPTIDEAIGGEKRIKAGNRQNKEKLINLFNPEWEDLYEKQVKHW</sequence>
<name>A0ABW5LA08_9SPHI</name>
<dbReference type="Gene3D" id="3.40.1440.10">
    <property type="entry name" value="GIY-YIG endonuclease"/>
    <property type="match status" value="1"/>
</dbReference>
<evidence type="ECO:0000256" key="1">
    <source>
        <dbReference type="ARBA" id="ARBA00007435"/>
    </source>
</evidence>
<comment type="caution">
    <text evidence="3">The sequence shown here is derived from an EMBL/GenBank/DDBJ whole genome shotgun (WGS) entry which is preliminary data.</text>
</comment>
<dbReference type="PROSITE" id="PS50164">
    <property type="entry name" value="GIY_YIG"/>
    <property type="match status" value="1"/>
</dbReference>
<dbReference type="CDD" id="cd10448">
    <property type="entry name" value="GIY-YIG_unchar_3"/>
    <property type="match status" value="1"/>
</dbReference>